<keyword evidence="2" id="KW-0614">Plasmid</keyword>
<dbReference type="KEGG" id="slk:SLUN_39005"/>
<geneLocation type="plasmid" evidence="3">
    <name>pslun2</name>
</geneLocation>
<dbReference type="GeneID" id="55661221"/>
<name>A0A2R4TFX3_9ACTN</name>
<keyword evidence="3" id="KW-1185">Reference proteome</keyword>
<dbReference type="EMBL" id="CP026306">
    <property type="protein sequence ID" value="AVZ78020.1"/>
    <property type="molecule type" value="Genomic_DNA"/>
</dbReference>
<reference evidence="2 3" key="1">
    <citation type="submission" date="2018-01" db="EMBL/GenBank/DDBJ databases">
        <title>Complete genome sequence of Streptomyces lunaelactis MM109T, a Ferroverdin A producer isolated from cave moonmilk deposits.</title>
        <authorList>
            <person name="Naome A."/>
            <person name="Martinet L."/>
            <person name="Maciejewska M."/>
            <person name="Anderssen S."/>
            <person name="Adam D."/>
            <person name="Tenconi E."/>
            <person name="Deflandre B."/>
            <person name="Arguelles-Arias A."/>
            <person name="Calusinska M."/>
            <person name="Copieters W."/>
            <person name="Karim L."/>
            <person name="Hanikenne M."/>
            <person name="Baurain D."/>
            <person name="van Wezel G."/>
            <person name="Smargiasso N."/>
            <person name="de Pauw E."/>
            <person name="Delfosse P."/>
            <person name="Rigali S."/>
        </authorList>
    </citation>
    <scope>NUCLEOTIDE SEQUENCE [LARGE SCALE GENOMIC DNA]</scope>
    <source>
        <strain evidence="2 3">MM109</strain>
        <plasmid evidence="3">Plasmid pslun2</plasmid>
    </source>
</reference>
<evidence type="ECO:0000313" key="2">
    <source>
        <dbReference type="EMBL" id="AVZ78020.1"/>
    </source>
</evidence>
<dbReference type="RefSeq" id="WP_108155309.1">
    <property type="nucleotide sequence ID" value="NZ_CP026306.1"/>
</dbReference>
<dbReference type="OrthoDB" id="4247949at2"/>
<sequence>MPLIPVTCVTVACDVCPLKYEPEDYSVHFEDADQAREMVRDCGWLITTEGRVICDADDAEHRQAVDDLLPAPPESQVPGQLALGESRPDEGR</sequence>
<dbReference type="AlphaFoldDB" id="A0A2R4TFX3"/>
<accession>A0A2R4TFX3</accession>
<organism evidence="2 3">
    <name type="scientific">Streptomyces lunaelactis</name>
    <dbReference type="NCBI Taxonomy" id="1535768"/>
    <lineage>
        <taxon>Bacteria</taxon>
        <taxon>Bacillati</taxon>
        <taxon>Actinomycetota</taxon>
        <taxon>Actinomycetes</taxon>
        <taxon>Kitasatosporales</taxon>
        <taxon>Streptomycetaceae</taxon>
        <taxon>Streptomyces</taxon>
    </lineage>
</organism>
<protein>
    <submittedName>
        <fullName evidence="2">Uncharacterized protein</fullName>
    </submittedName>
</protein>
<evidence type="ECO:0000256" key="1">
    <source>
        <dbReference type="SAM" id="MobiDB-lite"/>
    </source>
</evidence>
<gene>
    <name evidence="2" type="ORF">SLUN_39005</name>
</gene>
<proteinExistence type="predicted"/>
<feature type="region of interest" description="Disordered" evidence="1">
    <location>
        <begin position="64"/>
        <end position="92"/>
    </location>
</feature>
<evidence type="ECO:0000313" key="3">
    <source>
        <dbReference type="Proteomes" id="UP000244201"/>
    </source>
</evidence>
<dbReference type="Proteomes" id="UP000244201">
    <property type="component" value="Plasmid pSLUN2"/>
</dbReference>